<comment type="similarity">
    <text evidence="10">Belongs to the TonB-dependent receptor family.</text>
</comment>
<evidence type="ECO:0000313" key="13">
    <source>
        <dbReference type="EMBL" id="NIJ08513.1"/>
    </source>
</evidence>
<evidence type="ECO:0000256" key="5">
    <source>
        <dbReference type="ARBA" id="ARBA00022729"/>
    </source>
</evidence>
<keyword evidence="3 10" id="KW-1134">Transmembrane beta strand</keyword>
<dbReference type="PANTHER" id="PTHR30069:SF29">
    <property type="entry name" value="HEMOGLOBIN AND HEMOGLOBIN-HAPTOGLOBIN-BINDING PROTEIN 1-RELATED"/>
    <property type="match status" value="1"/>
</dbReference>
<feature type="domain" description="TonB-dependent receptor-like beta-barrel" evidence="12">
    <location>
        <begin position="278"/>
        <end position="681"/>
    </location>
</feature>
<keyword evidence="2 10" id="KW-0813">Transport</keyword>
<evidence type="ECO:0000256" key="1">
    <source>
        <dbReference type="ARBA" id="ARBA00004571"/>
    </source>
</evidence>
<organism evidence="13 14">
    <name type="scientific">Sphingomonas vulcanisoli</name>
    <dbReference type="NCBI Taxonomy" id="1658060"/>
    <lineage>
        <taxon>Bacteria</taxon>
        <taxon>Pseudomonadati</taxon>
        <taxon>Pseudomonadota</taxon>
        <taxon>Alphaproteobacteria</taxon>
        <taxon>Sphingomonadales</taxon>
        <taxon>Sphingomonadaceae</taxon>
        <taxon>Sphingomonas</taxon>
    </lineage>
</organism>
<keyword evidence="7 10" id="KW-0472">Membrane</keyword>
<evidence type="ECO:0000256" key="9">
    <source>
        <dbReference type="ARBA" id="ARBA00023237"/>
    </source>
</evidence>
<evidence type="ECO:0000256" key="7">
    <source>
        <dbReference type="ARBA" id="ARBA00023136"/>
    </source>
</evidence>
<dbReference type="Gene3D" id="2.170.130.10">
    <property type="entry name" value="TonB-dependent receptor, plug domain"/>
    <property type="match status" value="1"/>
</dbReference>
<evidence type="ECO:0000313" key="14">
    <source>
        <dbReference type="Proteomes" id="UP000727456"/>
    </source>
</evidence>
<dbReference type="InterPro" id="IPR039426">
    <property type="entry name" value="TonB-dep_rcpt-like"/>
</dbReference>
<dbReference type="InterPro" id="IPR000531">
    <property type="entry name" value="Beta-barrel_TonB"/>
</dbReference>
<dbReference type="InterPro" id="IPR036942">
    <property type="entry name" value="Beta-barrel_TonB_sf"/>
</dbReference>
<keyword evidence="4 10" id="KW-0812">Transmembrane</keyword>
<comment type="caution">
    <text evidence="13">The sequence shown here is derived from an EMBL/GenBank/DDBJ whole genome shotgun (WGS) entry which is preliminary data.</text>
</comment>
<keyword evidence="9 10" id="KW-0998">Cell outer membrane</keyword>
<keyword evidence="5 11" id="KW-0732">Signal</keyword>
<dbReference type="InterPro" id="IPR037066">
    <property type="entry name" value="Plug_dom_sf"/>
</dbReference>
<sequence>MKHRAICLAGLLILSFAAQPSTAQERDDDDDPSKPVTEIIISARRLDAARANIEPSLGASSYSLTNDTVEARPGGETTTISKILLQAPGVAQSGSGNLRVRQSQGSLEYRINNVILPPGLTDLGESLSPRIASKVELVTGALPAQFGLNGGGVVNVTTKDGIYLDGGQAELYGGGRAEIEPAFEYGGSIGSTNFFASGSYLRNHLGLASPDGSGHPLHDQTQQYEGLAYVDRVLDPQTRIALVVGASDERFQLPNLRGLNAATANLGPLPFQRPLVLSGISNFPSEARDGTRHDLNRYGVVSLLHTSDTLTLQLAGFARFSAANLSAGATGDILFTGVGRDTRDTTTSLGLQLEGAYELAPAHTMRFGTVIIADIHKGYARTDALPIDAGGVQIADAPRRFDEATRLATRKDGVFIEDEWRPGAGLTVNIGGRVDHIAAVDDLTRFSPRVSVVWQPQPETTMHAGYARYFIPAPIDGIAEQPGDLAGTTARLPTATGNQPLPEFDDYYDIGAQRNVDAFTLALDAYWRRATHLIDEGVFGVAGQSASFNYRKGRVRGIEISLTYNAGRLSGWANIALAEAKAQGIASNQYYFSPVQLAYADSRWIQTANSQSITMSGGLSYRVGTVRLSTDMLYGSGLPRSTSPLTLNDDHLPGYVQVNLSAVWRVAQIKRLPLDVRIDIINAFDRRYALSDGTALGASQPQWGPRRTALVGLEQSF</sequence>
<name>A0ABX0TSL2_9SPHN</name>
<dbReference type="Proteomes" id="UP000727456">
    <property type="component" value="Unassembled WGS sequence"/>
</dbReference>
<evidence type="ECO:0000256" key="4">
    <source>
        <dbReference type="ARBA" id="ARBA00022692"/>
    </source>
</evidence>
<keyword evidence="6" id="KW-0798">TonB box</keyword>
<evidence type="ECO:0000256" key="2">
    <source>
        <dbReference type="ARBA" id="ARBA00022448"/>
    </source>
</evidence>
<evidence type="ECO:0000256" key="8">
    <source>
        <dbReference type="ARBA" id="ARBA00023170"/>
    </source>
</evidence>
<feature type="chain" id="PRO_5047425611" description="TonB-dependent receptor-like beta-barrel domain-containing protein" evidence="11">
    <location>
        <begin position="24"/>
        <end position="717"/>
    </location>
</feature>
<reference evidence="13 14" key="1">
    <citation type="submission" date="2020-03" db="EMBL/GenBank/DDBJ databases">
        <title>Genomic Encyclopedia of Type Strains, Phase III (KMG-III): the genomes of soil and plant-associated and newly described type strains.</title>
        <authorList>
            <person name="Whitman W."/>
        </authorList>
    </citation>
    <scope>NUCLEOTIDE SEQUENCE [LARGE SCALE GENOMIC DNA]</scope>
    <source>
        <strain evidence="13 14">CECT 8804</strain>
    </source>
</reference>
<gene>
    <name evidence="13" type="ORF">FHS31_002130</name>
</gene>
<evidence type="ECO:0000256" key="6">
    <source>
        <dbReference type="ARBA" id="ARBA00023077"/>
    </source>
</evidence>
<accession>A0ABX0TSL2</accession>
<dbReference type="SUPFAM" id="SSF56935">
    <property type="entry name" value="Porins"/>
    <property type="match status" value="1"/>
</dbReference>
<dbReference type="PROSITE" id="PS52016">
    <property type="entry name" value="TONB_DEPENDENT_REC_3"/>
    <property type="match status" value="1"/>
</dbReference>
<comment type="subcellular location">
    <subcellularLocation>
        <location evidence="1 10">Cell outer membrane</location>
        <topology evidence="1 10">Multi-pass membrane protein</topology>
    </subcellularLocation>
</comment>
<dbReference type="RefSeq" id="WP_167073327.1">
    <property type="nucleotide sequence ID" value="NZ_JAAOZC010000004.1"/>
</dbReference>
<evidence type="ECO:0000259" key="12">
    <source>
        <dbReference type="Pfam" id="PF00593"/>
    </source>
</evidence>
<evidence type="ECO:0000256" key="11">
    <source>
        <dbReference type="SAM" id="SignalP"/>
    </source>
</evidence>
<dbReference type="Pfam" id="PF00593">
    <property type="entry name" value="TonB_dep_Rec_b-barrel"/>
    <property type="match status" value="1"/>
</dbReference>
<protein>
    <recommendedName>
        <fullName evidence="12">TonB-dependent receptor-like beta-barrel domain-containing protein</fullName>
    </recommendedName>
</protein>
<evidence type="ECO:0000256" key="3">
    <source>
        <dbReference type="ARBA" id="ARBA00022452"/>
    </source>
</evidence>
<dbReference type="PANTHER" id="PTHR30069">
    <property type="entry name" value="TONB-DEPENDENT OUTER MEMBRANE RECEPTOR"/>
    <property type="match status" value="1"/>
</dbReference>
<proteinExistence type="inferred from homology"/>
<dbReference type="EMBL" id="JAAOZC010000004">
    <property type="protein sequence ID" value="NIJ08513.1"/>
    <property type="molecule type" value="Genomic_DNA"/>
</dbReference>
<dbReference type="Gene3D" id="2.40.170.20">
    <property type="entry name" value="TonB-dependent receptor, beta-barrel domain"/>
    <property type="match status" value="1"/>
</dbReference>
<feature type="signal peptide" evidence="11">
    <location>
        <begin position="1"/>
        <end position="23"/>
    </location>
</feature>
<keyword evidence="14" id="KW-1185">Reference proteome</keyword>
<evidence type="ECO:0000256" key="10">
    <source>
        <dbReference type="PROSITE-ProRule" id="PRU01360"/>
    </source>
</evidence>
<keyword evidence="8" id="KW-0675">Receptor</keyword>